<keyword evidence="4" id="KW-0285">Flavoprotein</keyword>
<keyword evidence="7 8" id="KW-0560">Oxidoreductase</keyword>
<accession>A0A2X1WL52</accession>
<keyword evidence="5" id="KW-0274">FAD</keyword>
<dbReference type="RefSeq" id="WP_181464211.1">
    <property type="nucleotide sequence ID" value="NZ_UATH01000001.1"/>
</dbReference>
<evidence type="ECO:0000256" key="2">
    <source>
        <dbReference type="ARBA" id="ARBA00004924"/>
    </source>
</evidence>
<comment type="similarity">
    <text evidence="3">Belongs to the lysine N(6)-hydroxylase/L-ornithine N(5)-oxygenase family.</text>
</comment>
<comment type="pathway">
    <text evidence="2">Siderophore biosynthesis.</text>
</comment>
<dbReference type="PANTHER" id="PTHR42802:SF1">
    <property type="entry name" value="L-ORNITHINE N(5)-MONOOXYGENASE"/>
    <property type="match status" value="1"/>
</dbReference>
<sequence length="421" mass="48920">MVYDVAGIGIGPFNLGLSSLLETVPSVKKVFFDRKSEFAWHKGIMPNWSTLQIPFIADLVTLVDPTSDFSYLNYLKVHGRLHRFYIYENFYISREDYNAYCKWVCKQQKDLVFGKRVETVVYNQKTELYRLEIRDLGNHSLDQVYAKKLVLGTGTVPIRPSFYQENDPRHCLINDYSYQKEELKNNEIITVVGSGQSGAEAFYDLLLDLKDNSYSLQWIGRIKHFMAMDLNKLALEITTPDYAKFFYDLPKENKQELVIAQRALYKGVNFKLLNAIYDYLYEHYELCKGRVEIFPSLELLDCRETVNAWQLQARSTSSGKAIELETQALIFALGFRYEEPDFMRTLDDVLRRNDDGELVVSENFTVDKRNTIFVQNVGLSQHGIVTPDLSVGPFRNAMIVNELLGQEFYAPDRHFTFQRFV</sequence>
<dbReference type="EC" id="1.14.13.59" evidence="8"/>
<evidence type="ECO:0000256" key="6">
    <source>
        <dbReference type="ARBA" id="ARBA00022857"/>
    </source>
</evidence>
<dbReference type="InterPro" id="IPR025700">
    <property type="entry name" value="Lys/Orn_oxygenase"/>
</dbReference>
<dbReference type="PANTHER" id="PTHR42802">
    <property type="entry name" value="MONOOXYGENASE"/>
    <property type="match status" value="1"/>
</dbReference>
<evidence type="ECO:0000256" key="1">
    <source>
        <dbReference type="ARBA" id="ARBA00001974"/>
    </source>
</evidence>
<keyword evidence="8" id="KW-0503">Monooxygenase</keyword>
<dbReference type="AlphaFoldDB" id="A0A2X1WL52"/>
<evidence type="ECO:0000256" key="7">
    <source>
        <dbReference type="ARBA" id="ARBA00023002"/>
    </source>
</evidence>
<proteinExistence type="inferred from homology"/>
<comment type="cofactor">
    <cofactor evidence="1">
        <name>FAD</name>
        <dbReference type="ChEBI" id="CHEBI:57692"/>
    </cofactor>
</comment>
<dbReference type="SUPFAM" id="SSF51905">
    <property type="entry name" value="FAD/NAD(P)-binding domain"/>
    <property type="match status" value="1"/>
</dbReference>
<keyword evidence="6" id="KW-0521">NADP</keyword>
<dbReference type="Proteomes" id="UP000250242">
    <property type="component" value="Unassembled WGS sequence"/>
</dbReference>
<evidence type="ECO:0000313" key="9">
    <source>
        <dbReference type="Proteomes" id="UP000250242"/>
    </source>
</evidence>
<dbReference type="Gene3D" id="3.50.50.60">
    <property type="entry name" value="FAD/NAD(P)-binding domain"/>
    <property type="match status" value="1"/>
</dbReference>
<dbReference type="EMBL" id="UATH01000001">
    <property type="protein sequence ID" value="SPY07535.1"/>
    <property type="molecule type" value="Genomic_DNA"/>
</dbReference>
<gene>
    <name evidence="8" type="primary">iucD_1</name>
    <name evidence="8" type="ORF">NCTC11009_00745</name>
</gene>
<organism evidence="8 9">
    <name type="scientific">Oligella urethralis</name>
    <dbReference type="NCBI Taxonomy" id="90245"/>
    <lineage>
        <taxon>Bacteria</taxon>
        <taxon>Pseudomonadati</taxon>
        <taxon>Pseudomonadota</taxon>
        <taxon>Betaproteobacteria</taxon>
        <taxon>Burkholderiales</taxon>
        <taxon>Alcaligenaceae</taxon>
        <taxon>Oligella</taxon>
    </lineage>
</organism>
<dbReference type="Pfam" id="PF13434">
    <property type="entry name" value="Lys_Orn_oxgnase"/>
    <property type="match status" value="1"/>
</dbReference>
<protein>
    <submittedName>
        <fullName evidence="8">L-lysine 6-monooxygenase</fullName>
        <ecNumber evidence="8">1.14.13.59</ecNumber>
    </submittedName>
</protein>
<evidence type="ECO:0000313" key="8">
    <source>
        <dbReference type="EMBL" id="SPY07535.1"/>
    </source>
</evidence>
<evidence type="ECO:0000256" key="3">
    <source>
        <dbReference type="ARBA" id="ARBA00007588"/>
    </source>
</evidence>
<dbReference type="GO" id="GO:0047091">
    <property type="term" value="F:L-lysine 6-monooxygenase (NADPH) activity"/>
    <property type="evidence" value="ECO:0007669"/>
    <property type="project" value="UniProtKB-EC"/>
</dbReference>
<evidence type="ECO:0000256" key="4">
    <source>
        <dbReference type="ARBA" id="ARBA00022630"/>
    </source>
</evidence>
<reference evidence="8 9" key="1">
    <citation type="submission" date="2018-06" db="EMBL/GenBank/DDBJ databases">
        <authorList>
            <consortium name="Pathogen Informatics"/>
            <person name="Doyle S."/>
        </authorList>
    </citation>
    <scope>NUCLEOTIDE SEQUENCE [LARGE SCALE GENOMIC DNA]</scope>
    <source>
        <strain evidence="8 9">NCTC11009</strain>
    </source>
</reference>
<name>A0A2X1WL52_9BURK</name>
<evidence type="ECO:0000256" key="5">
    <source>
        <dbReference type="ARBA" id="ARBA00022827"/>
    </source>
</evidence>
<dbReference type="InterPro" id="IPR036188">
    <property type="entry name" value="FAD/NAD-bd_sf"/>
</dbReference>